<keyword evidence="1" id="KW-0175">Coiled coil</keyword>
<dbReference type="AlphaFoldDB" id="A0A3L6L6M4"/>
<reference evidence="4 5" key="1">
    <citation type="submission" date="2018-09" db="EMBL/GenBank/DDBJ databases">
        <title>whole genome sequence of T. equiperdum IVM-t1 strain.</title>
        <authorList>
            <person name="Suganuma K."/>
        </authorList>
    </citation>
    <scope>NUCLEOTIDE SEQUENCE [LARGE SCALE GENOMIC DNA]</scope>
    <source>
        <strain evidence="4 5">IVM-t1</strain>
    </source>
</reference>
<dbReference type="PANTHER" id="PTHR43986:SF1">
    <property type="entry name" value="ELONGATION FACTOR 1-GAMMA"/>
    <property type="match status" value="1"/>
</dbReference>
<dbReference type="PANTHER" id="PTHR43986">
    <property type="entry name" value="ELONGATION FACTOR 1-GAMMA"/>
    <property type="match status" value="1"/>
</dbReference>
<keyword evidence="4" id="KW-0808">Transferase</keyword>
<dbReference type="SUPFAM" id="SSF47616">
    <property type="entry name" value="GST C-terminal domain-like"/>
    <property type="match status" value="2"/>
</dbReference>
<proteinExistence type="predicted"/>
<dbReference type="InterPro" id="IPR036282">
    <property type="entry name" value="Glutathione-S-Trfase_C_sf"/>
</dbReference>
<evidence type="ECO:0000313" key="4">
    <source>
        <dbReference type="EMBL" id="RHW71875.1"/>
    </source>
</evidence>
<dbReference type="EMBL" id="QSBY01000006">
    <property type="protein sequence ID" value="RHW71875.1"/>
    <property type="molecule type" value="Genomic_DNA"/>
</dbReference>
<accession>A0A3L6L6M4</accession>
<evidence type="ECO:0000256" key="2">
    <source>
        <dbReference type="SAM" id="MobiDB-lite"/>
    </source>
</evidence>
<dbReference type="GO" id="GO:0005634">
    <property type="term" value="C:nucleus"/>
    <property type="evidence" value="ECO:0007669"/>
    <property type="project" value="TreeGrafter"/>
</dbReference>
<dbReference type="GO" id="GO:0005737">
    <property type="term" value="C:cytoplasm"/>
    <property type="evidence" value="ECO:0007669"/>
    <property type="project" value="TreeGrafter"/>
</dbReference>
<comment type="caution">
    <text evidence="4">The sequence shown here is derived from an EMBL/GenBank/DDBJ whole genome shotgun (WGS) entry which is preliminary data.</text>
</comment>
<dbReference type="InterPro" id="IPR050802">
    <property type="entry name" value="EF-GSTs"/>
</dbReference>
<sequence length="351" mass="38147">MVLTLVGSLEDHNVHRILLVAAFAQTKVKVAPITDGVENATESYRLNCHPLGRAPVLKSDEGYLFGTNAIIRHFARTERPYGPHGSLRYPTPEHTVPYTLYGKSELEVAAVDQWLAFIMTEVDPHVLQIVEAEKRGSRRQEQAAAQGACDAVLEALGDLEQQLKSKKKQLQGHTCNGSTHLNGSVCVEEADGGLSEEEGHIAFTPRGTTALRGCHTYNIKSCTEERHESSSIMGNSPPDSKEKGNDASSFPWQSLCTVNVMSPRGSAGTPRPVTIASQRNVAPPSDIIFLVGDSLTAADLVVSMAIVQAATTKLLMPLVKQKCPTLTQYSRVIMRLPVADNLRTALKINIM</sequence>
<gene>
    <name evidence="4" type="ORF">DPX39_060012700</name>
</gene>
<dbReference type="PROSITE" id="PS50404">
    <property type="entry name" value="GST_NTER"/>
    <property type="match status" value="1"/>
</dbReference>
<organism evidence="4 5">
    <name type="scientific">Trypanosoma brucei equiperdum</name>
    <dbReference type="NCBI Taxonomy" id="630700"/>
    <lineage>
        <taxon>Eukaryota</taxon>
        <taxon>Discoba</taxon>
        <taxon>Euglenozoa</taxon>
        <taxon>Kinetoplastea</taxon>
        <taxon>Metakinetoplastina</taxon>
        <taxon>Trypanosomatida</taxon>
        <taxon>Trypanosomatidae</taxon>
        <taxon>Trypanosoma</taxon>
    </lineage>
</organism>
<dbReference type="GO" id="GO:0006414">
    <property type="term" value="P:translational elongation"/>
    <property type="evidence" value="ECO:0007669"/>
    <property type="project" value="TreeGrafter"/>
</dbReference>
<name>A0A3L6L6M4_9TRYP</name>
<dbReference type="Proteomes" id="UP000266743">
    <property type="component" value="Chromosome 6"/>
</dbReference>
<protein>
    <submittedName>
        <fullName evidence="4">Glutathione S-transferase</fullName>
    </submittedName>
</protein>
<evidence type="ECO:0000313" key="5">
    <source>
        <dbReference type="Proteomes" id="UP000266743"/>
    </source>
</evidence>
<dbReference type="Gene3D" id="3.40.30.10">
    <property type="entry name" value="Glutaredoxin"/>
    <property type="match status" value="1"/>
</dbReference>
<evidence type="ECO:0000259" key="3">
    <source>
        <dbReference type="PROSITE" id="PS50404"/>
    </source>
</evidence>
<evidence type="ECO:0000256" key="1">
    <source>
        <dbReference type="SAM" id="Coils"/>
    </source>
</evidence>
<dbReference type="GO" id="GO:0016740">
    <property type="term" value="F:transferase activity"/>
    <property type="evidence" value="ECO:0007669"/>
    <property type="project" value="UniProtKB-KW"/>
</dbReference>
<dbReference type="Gene3D" id="1.20.1050.10">
    <property type="match status" value="1"/>
</dbReference>
<dbReference type="InterPro" id="IPR036249">
    <property type="entry name" value="Thioredoxin-like_sf"/>
</dbReference>
<dbReference type="InterPro" id="IPR004045">
    <property type="entry name" value="Glutathione_S-Trfase_N"/>
</dbReference>
<feature type="region of interest" description="Disordered" evidence="2">
    <location>
        <begin position="225"/>
        <end position="247"/>
    </location>
</feature>
<dbReference type="SUPFAM" id="SSF52833">
    <property type="entry name" value="Thioredoxin-like"/>
    <property type="match status" value="1"/>
</dbReference>
<dbReference type="Pfam" id="PF02798">
    <property type="entry name" value="GST_N"/>
    <property type="match status" value="1"/>
</dbReference>
<feature type="coiled-coil region" evidence="1">
    <location>
        <begin position="149"/>
        <end position="176"/>
    </location>
</feature>
<feature type="domain" description="GST N-terminal" evidence="3">
    <location>
        <begin position="1"/>
        <end position="82"/>
    </location>
</feature>